<keyword evidence="2" id="KW-1185">Reference proteome</keyword>
<dbReference type="Proteomes" id="UP001500711">
    <property type="component" value="Unassembled WGS sequence"/>
</dbReference>
<reference evidence="2" key="1">
    <citation type="journal article" date="2019" name="Int. J. Syst. Evol. Microbiol.">
        <title>The Global Catalogue of Microorganisms (GCM) 10K type strain sequencing project: providing services to taxonomists for standard genome sequencing and annotation.</title>
        <authorList>
            <consortium name="The Broad Institute Genomics Platform"/>
            <consortium name="The Broad Institute Genome Sequencing Center for Infectious Disease"/>
            <person name="Wu L."/>
            <person name="Ma J."/>
        </authorList>
    </citation>
    <scope>NUCLEOTIDE SEQUENCE [LARGE SCALE GENOMIC DNA]</scope>
    <source>
        <strain evidence="2">JCM 17494</strain>
    </source>
</reference>
<name>A0ABP7ASR6_9PSEU</name>
<dbReference type="Pfam" id="PF17164">
    <property type="entry name" value="DUF5122"/>
    <property type="match status" value="4"/>
</dbReference>
<evidence type="ECO:0000313" key="2">
    <source>
        <dbReference type="Proteomes" id="UP001500711"/>
    </source>
</evidence>
<organism evidence="1 2">
    <name type="scientific">Lentzea roselyniae</name>
    <dbReference type="NCBI Taxonomy" id="531940"/>
    <lineage>
        <taxon>Bacteria</taxon>
        <taxon>Bacillati</taxon>
        <taxon>Actinomycetota</taxon>
        <taxon>Actinomycetes</taxon>
        <taxon>Pseudonocardiales</taxon>
        <taxon>Pseudonocardiaceae</taxon>
        <taxon>Lentzea</taxon>
    </lineage>
</organism>
<protein>
    <recommendedName>
        <fullName evidence="3">Delta-60 repeat domain-containing protein</fullName>
    </recommendedName>
</protein>
<evidence type="ECO:0008006" key="3">
    <source>
        <dbReference type="Google" id="ProtNLM"/>
    </source>
</evidence>
<dbReference type="NCBIfam" id="TIGR02608">
    <property type="entry name" value="delta_60_rpt"/>
    <property type="match status" value="7"/>
</dbReference>
<gene>
    <name evidence="1" type="ORF">GCM10022267_27790</name>
</gene>
<evidence type="ECO:0000313" key="1">
    <source>
        <dbReference type="EMBL" id="GAA3639793.1"/>
    </source>
</evidence>
<accession>A0ABP7ASR6</accession>
<proteinExistence type="predicted"/>
<comment type="caution">
    <text evidence="1">The sequence shown here is derived from an EMBL/GenBank/DDBJ whole genome shotgun (WGS) entry which is preliminary data.</text>
</comment>
<dbReference type="InterPro" id="IPR013431">
    <property type="entry name" value="Delta_60_rpt"/>
</dbReference>
<dbReference type="EMBL" id="BAABBE010000007">
    <property type="protein sequence ID" value="GAA3639793.1"/>
    <property type="molecule type" value="Genomic_DNA"/>
</dbReference>
<dbReference type="Gene3D" id="2.80.10.50">
    <property type="match status" value="2"/>
</dbReference>
<sequence>MCPEVASPASAACAPTLISDAPGVVVVDGCDGSDDEFGAITVTEDGHVVMVGITRTDGMAKLIVARVTPSGTLDTSLSGDGVIIDGDVGADIAPSGVMVTGEGHVVVIGTARRPDTKTRAFVAVKYTNSGDRDASFGDNGLATARLQAGGDDSSSGGAMGPDDTVVVGGTTRATSDSPTEITAYRYENNGKPDTGFGANGAAATRITAGAGVLAGGLGVAGVDVYQDGTVVLAGTVQAAQGVPAQLVLVQYDTNGAADSAFDKDGIVQSSADGVPVQDVVLVLQGDGSIVVAGKAGERTALARFSSTGERDESFNKDGTAVDLGGEGDIIALGTTEAGEVLLMGSSRTADENSQDLVVLRFDGKGELDTSYADGGTARTKLSGNRDFHPVSVALGTDHGVAAGGTAGAKGKRDLVVARLDPAGKPETTFGSAAHRRN</sequence>